<dbReference type="GO" id="GO:0003677">
    <property type="term" value="F:DNA binding"/>
    <property type="evidence" value="ECO:0007669"/>
    <property type="project" value="UniProtKB-KW"/>
</dbReference>
<dbReference type="GO" id="GO:0009307">
    <property type="term" value="P:DNA restriction-modification system"/>
    <property type="evidence" value="ECO:0007669"/>
    <property type="project" value="UniProtKB-KW"/>
</dbReference>
<proteinExistence type="inferred from homology"/>
<dbReference type="EMBL" id="CP029149">
    <property type="protein sequence ID" value="QHN64686.1"/>
    <property type="molecule type" value="Genomic_DNA"/>
</dbReference>
<keyword evidence="4" id="KW-0255">Endonuclease</keyword>
<reference evidence="4 5" key="1">
    <citation type="submission" date="2018-04" db="EMBL/GenBank/DDBJ databases">
        <title>Characteristic and Complete Genome Sequencing of A Novel Member of Infective Endocarditis Causative Bacteria: Bergeyella cardium QL-PH.</title>
        <authorList>
            <person name="Pan H."/>
            <person name="Sun E."/>
            <person name="Zhang Y."/>
        </authorList>
    </citation>
    <scope>NUCLEOTIDE SEQUENCE [LARGE SCALE GENOMIC DNA]</scope>
    <source>
        <strain evidence="4 5">HPQL</strain>
    </source>
</reference>
<dbReference type="RefSeq" id="WP_160223774.1">
    <property type="nucleotide sequence ID" value="NZ_CP029149.1"/>
</dbReference>
<dbReference type="REBASE" id="353425">
    <property type="entry name" value="S.BcaHPQLIII"/>
</dbReference>
<dbReference type="KEGG" id="bcad:DBX24_01655"/>
<accession>A0A6P1QR88</accession>
<evidence type="ECO:0000256" key="2">
    <source>
        <dbReference type="ARBA" id="ARBA00022747"/>
    </source>
</evidence>
<dbReference type="Pfam" id="PF01420">
    <property type="entry name" value="Methylase_S"/>
    <property type="match status" value="2"/>
</dbReference>
<dbReference type="OrthoDB" id="9816225at2"/>
<name>A0A6P1QR88_9FLAO</name>
<dbReference type="SUPFAM" id="SSF116734">
    <property type="entry name" value="DNA methylase specificity domain"/>
    <property type="match status" value="2"/>
</dbReference>
<dbReference type="GO" id="GO:0004519">
    <property type="term" value="F:endonuclease activity"/>
    <property type="evidence" value="ECO:0007669"/>
    <property type="project" value="UniProtKB-KW"/>
</dbReference>
<protein>
    <submittedName>
        <fullName evidence="4">Restriction endonuclease subunit S</fullName>
    </submittedName>
</protein>
<dbReference type="AlphaFoldDB" id="A0A6P1QR88"/>
<evidence type="ECO:0000256" key="3">
    <source>
        <dbReference type="ARBA" id="ARBA00023125"/>
    </source>
</evidence>
<keyword evidence="5" id="KW-1185">Reference proteome</keyword>
<dbReference type="REBASE" id="713407">
    <property type="entry name" value="S.BcaBCORF1670P"/>
</dbReference>
<dbReference type="Gene3D" id="3.90.220.20">
    <property type="entry name" value="DNA methylase specificity domains"/>
    <property type="match status" value="2"/>
</dbReference>
<evidence type="ECO:0000256" key="1">
    <source>
        <dbReference type="ARBA" id="ARBA00010923"/>
    </source>
</evidence>
<keyword evidence="4" id="KW-0378">Hydrolase</keyword>
<keyword evidence="2" id="KW-0680">Restriction system</keyword>
<dbReference type="InterPro" id="IPR044946">
    <property type="entry name" value="Restrct_endonuc_typeI_TRD_sf"/>
</dbReference>
<dbReference type="InterPro" id="IPR000055">
    <property type="entry name" value="Restrct_endonuc_typeI_TRD"/>
</dbReference>
<sequence>MKTYKKLKFVGFSNIESWSASFLFGTINKFNRKYRVLKISQLLVKNNESIIIEDEKLYKRVTVKINANGVVLRDEEYGKNIGTKRQFIAKEGQMIVSKIDARNGAFGLIPSELDGAIVTNDFPLFDIDHHLVNKNYLILLAKTNLFVGFAKSCSSGTTNRQRMDMDKFLTLEIPLPSISEQETIVKNYYDKITQATTYEQQAETLEKNIESYLFESLGIEQKTEQKTKKKGLQFVEFYKMDFWGVDKIKLDKELHSSRYEVTSIGDFPELLVTCFRGKSPKYTEVSSKFILNQKCNRWNSIDFSFVKSIDEDWYNNIDEDFFTKEGDILVNSTGEGTIGRATYITKNYEGLIYDSHMLLLRLNRSIYNPILFVDLFNSSYIQTQIDKIKSAQATKQTELGINNLLKIRIPILSNLQVQQTIITQIDTYKNEIKILRERATLLKQQAEQEFEQTIFS</sequence>
<dbReference type="Proteomes" id="UP000464318">
    <property type="component" value="Chromosome"/>
</dbReference>
<comment type="similarity">
    <text evidence="1">Belongs to the type-I restriction system S methylase family.</text>
</comment>
<dbReference type="PANTHER" id="PTHR30408:SF12">
    <property type="entry name" value="TYPE I RESTRICTION ENZYME MJAVIII SPECIFICITY SUBUNIT"/>
    <property type="match status" value="1"/>
</dbReference>
<keyword evidence="3" id="KW-0238">DNA-binding</keyword>
<gene>
    <name evidence="4" type="ORF">DBX24_01655</name>
</gene>
<evidence type="ECO:0000313" key="5">
    <source>
        <dbReference type="Proteomes" id="UP000464318"/>
    </source>
</evidence>
<evidence type="ECO:0000313" key="4">
    <source>
        <dbReference type="EMBL" id="QHN64686.1"/>
    </source>
</evidence>
<organism evidence="4 5">
    <name type="scientific">Bergeyella cardium</name>
    <dbReference type="NCBI Taxonomy" id="1585976"/>
    <lineage>
        <taxon>Bacteria</taxon>
        <taxon>Pseudomonadati</taxon>
        <taxon>Bacteroidota</taxon>
        <taxon>Flavobacteriia</taxon>
        <taxon>Flavobacteriales</taxon>
        <taxon>Weeksellaceae</taxon>
        <taxon>Bergeyella</taxon>
    </lineage>
</organism>
<dbReference type="PANTHER" id="PTHR30408">
    <property type="entry name" value="TYPE-1 RESTRICTION ENZYME ECOKI SPECIFICITY PROTEIN"/>
    <property type="match status" value="1"/>
</dbReference>
<keyword evidence="4" id="KW-0540">Nuclease</keyword>
<dbReference type="InterPro" id="IPR052021">
    <property type="entry name" value="Type-I_RS_S_subunit"/>
</dbReference>